<keyword evidence="2" id="KW-1185">Reference proteome</keyword>
<organism evidence="1 2">
    <name type="scientific">Brachionus calyciflorus</name>
    <dbReference type="NCBI Taxonomy" id="104777"/>
    <lineage>
        <taxon>Eukaryota</taxon>
        <taxon>Metazoa</taxon>
        <taxon>Spiralia</taxon>
        <taxon>Gnathifera</taxon>
        <taxon>Rotifera</taxon>
        <taxon>Eurotatoria</taxon>
        <taxon>Monogononta</taxon>
        <taxon>Pseudotrocha</taxon>
        <taxon>Ploima</taxon>
        <taxon>Brachionidae</taxon>
        <taxon>Brachionus</taxon>
    </lineage>
</organism>
<evidence type="ECO:0000313" key="1">
    <source>
        <dbReference type="EMBL" id="CAF1118896.1"/>
    </source>
</evidence>
<evidence type="ECO:0000313" key="2">
    <source>
        <dbReference type="Proteomes" id="UP000663879"/>
    </source>
</evidence>
<accession>A0A814QGW7</accession>
<dbReference type="OrthoDB" id="10609647at2759"/>
<reference evidence="1" key="1">
    <citation type="submission" date="2021-02" db="EMBL/GenBank/DDBJ databases">
        <authorList>
            <person name="Nowell W R."/>
        </authorList>
    </citation>
    <scope>NUCLEOTIDE SEQUENCE</scope>
    <source>
        <strain evidence="1">Ploen Becks lab</strain>
    </source>
</reference>
<comment type="caution">
    <text evidence="1">The sequence shown here is derived from an EMBL/GenBank/DDBJ whole genome shotgun (WGS) entry which is preliminary data.</text>
</comment>
<protein>
    <submittedName>
        <fullName evidence="1">Uncharacterized protein</fullName>
    </submittedName>
</protein>
<dbReference type="Proteomes" id="UP000663879">
    <property type="component" value="Unassembled WGS sequence"/>
</dbReference>
<dbReference type="EMBL" id="CAJNOC010008667">
    <property type="protein sequence ID" value="CAF1118896.1"/>
    <property type="molecule type" value="Genomic_DNA"/>
</dbReference>
<name>A0A814QGW7_9BILA</name>
<sequence length="191" mass="22468">MIKLLEFISILETIHTTIVNILRDLQMFNPDPTSKRLSALLELMEELSSLNEFLNRTSSISVNDSIRIHIKIGLENLYQKTKNQILSQTISEDPLNNKKFDSNTVYSMLVFCRDQITYYKNIVSQKTFKNMNILNLVFDVVYENLMNDVKSLFEEHFDELYDQSKLNLNLLALAYRLNQFDTEFIEHVPME</sequence>
<dbReference type="AlphaFoldDB" id="A0A814QGW7"/>
<gene>
    <name evidence="1" type="ORF">OXX778_LOCUS21957</name>
</gene>
<proteinExistence type="predicted"/>